<reference evidence="2" key="1">
    <citation type="submission" date="2016-04" db="EMBL/GenBank/DDBJ databases">
        <authorList>
            <person name="Evans L.H."/>
            <person name="Alamgir A."/>
            <person name="Owens N."/>
            <person name="Weber N.D."/>
            <person name="Virtaneva K."/>
            <person name="Barbian K."/>
            <person name="Babar A."/>
            <person name="Rosenke K."/>
        </authorList>
    </citation>
    <scope>NUCLEOTIDE SEQUENCE [LARGE SCALE GENOMIC DNA]</scope>
    <source>
        <strain evidence="2">CBS 101.48</strain>
    </source>
</reference>
<dbReference type="PANTHER" id="PTHR15615:SF94">
    <property type="entry name" value="PHO85 CYCLIN-6-RELATED"/>
    <property type="match status" value="1"/>
</dbReference>
<dbReference type="Gene3D" id="1.10.472.10">
    <property type="entry name" value="Cyclin-like"/>
    <property type="match status" value="1"/>
</dbReference>
<dbReference type="PANTHER" id="PTHR15615">
    <property type="match status" value="1"/>
</dbReference>
<dbReference type="OrthoDB" id="1060854at2759"/>
<dbReference type="EMBL" id="LT553028">
    <property type="protein sequence ID" value="SAL99797.1"/>
    <property type="molecule type" value="Genomic_DNA"/>
</dbReference>
<proteinExistence type="predicted"/>
<evidence type="ECO:0000313" key="3">
    <source>
        <dbReference type="Proteomes" id="UP000078561"/>
    </source>
</evidence>
<dbReference type="InterPro" id="IPR013922">
    <property type="entry name" value="Cyclin_PHO80-like"/>
</dbReference>
<dbReference type="STRING" id="4829.A0A168N4I9"/>
<feature type="region of interest" description="Disordered" evidence="1">
    <location>
        <begin position="210"/>
        <end position="253"/>
    </location>
</feature>
<feature type="region of interest" description="Disordered" evidence="1">
    <location>
        <begin position="156"/>
        <end position="198"/>
    </location>
</feature>
<dbReference type="AlphaFoldDB" id="A0A168N4I9"/>
<keyword evidence="3" id="KW-1185">Reference proteome</keyword>
<dbReference type="GO" id="GO:0019901">
    <property type="term" value="F:protein kinase binding"/>
    <property type="evidence" value="ECO:0007669"/>
    <property type="project" value="InterPro"/>
</dbReference>
<evidence type="ECO:0000256" key="1">
    <source>
        <dbReference type="SAM" id="MobiDB-lite"/>
    </source>
</evidence>
<dbReference type="CDD" id="cd20558">
    <property type="entry name" value="CYCLIN_ScPCL7-like"/>
    <property type="match status" value="1"/>
</dbReference>
<protein>
    <submittedName>
        <fullName evidence="2">Uncharacterized protein</fullName>
    </submittedName>
</protein>
<accession>A0A168N4I9</accession>
<dbReference type="InParanoid" id="A0A168N4I9"/>
<dbReference type="Pfam" id="PF08613">
    <property type="entry name" value="Cyclin"/>
    <property type="match status" value="2"/>
</dbReference>
<name>A0A168N4I9_ABSGL</name>
<evidence type="ECO:0000313" key="2">
    <source>
        <dbReference type="EMBL" id="SAL99797.1"/>
    </source>
</evidence>
<sequence length="253" mass="28433">MTHFDIATFPVPRLVQIVADLLSSICQTNDRLPSYNRKLSVFDSRAAPHILLRDYLDRILKYTPYTNEVLLSMLIYFDRLAESKTNAITLNSLNIHRFIITGYSKVGGIGLDELYHLELEFLKLCDFRVHVRLEQLQNYADQIWNLTLNSKSVTSKTVSPLSSPSSPSYDHTSSSPTIKFPSSSISSNANPSLSSSVSLPLTPPYDSSTAIPVVTPTKAPAIQHRPSYTARVTQQHRSRHHPYSRPPTTTHHS</sequence>
<gene>
    <name evidence="2" type="primary">ABSGL_05451.1 scaffold 7164</name>
</gene>
<dbReference type="GO" id="GO:0016538">
    <property type="term" value="F:cyclin-dependent protein serine/threonine kinase regulator activity"/>
    <property type="evidence" value="ECO:0007669"/>
    <property type="project" value="TreeGrafter"/>
</dbReference>
<feature type="compositionally biased region" description="Basic residues" evidence="1">
    <location>
        <begin position="234"/>
        <end position="243"/>
    </location>
</feature>
<dbReference type="Proteomes" id="UP000078561">
    <property type="component" value="Unassembled WGS sequence"/>
</dbReference>
<dbReference type="GO" id="GO:0005634">
    <property type="term" value="C:nucleus"/>
    <property type="evidence" value="ECO:0007669"/>
    <property type="project" value="TreeGrafter"/>
</dbReference>
<dbReference type="GO" id="GO:0000307">
    <property type="term" value="C:cyclin-dependent protein kinase holoenzyme complex"/>
    <property type="evidence" value="ECO:0007669"/>
    <property type="project" value="TreeGrafter"/>
</dbReference>
<organism evidence="2">
    <name type="scientific">Absidia glauca</name>
    <name type="common">Pin mould</name>
    <dbReference type="NCBI Taxonomy" id="4829"/>
    <lineage>
        <taxon>Eukaryota</taxon>
        <taxon>Fungi</taxon>
        <taxon>Fungi incertae sedis</taxon>
        <taxon>Mucoromycota</taxon>
        <taxon>Mucoromycotina</taxon>
        <taxon>Mucoromycetes</taxon>
        <taxon>Mucorales</taxon>
        <taxon>Cunninghamellaceae</taxon>
        <taxon>Absidia</taxon>
    </lineage>
</organism>